<dbReference type="GO" id="GO:0003700">
    <property type="term" value="F:DNA-binding transcription factor activity"/>
    <property type="evidence" value="ECO:0007669"/>
    <property type="project" value="InterPro"/>
</dbReference>
<dbReference type="GO" id="GO:0003677">
    <property type="term" value="F:DNA binding"/>
    <property type="evidence" value="ECO:0007669"/>
    <property type="project" value="UniProtKB-KW"/>
</dbReference>
<dbReference type="SUPFAM" id="SSF48008">
    <property type="entry name" value="GntR ligand-binding domain-like"/>
    <property type="match status" value="1"/>
</dbReference>
<evidence type="ECO:0000313" key="5">
    <source>
        <dbReference type="EMBL" id="MCP8969403.1"/>
    </source>
</evidence>
<name>A0AA42BTE8_9BACI</name>
<dbReference type="InterPro" id="IPR036388">
    <property type="entry name" value="WH-like_DNA-bd_sf"/>
</dbReference>
<dbReference type="PRINTS" id="PR00035">
    <property type="entry name" value="HTHGNTR"/>
</dbReference>
<dbReference type="InterPro" id="IPR000524">
    <property type="entry name" value="Tscrpt_reg_HTH_GntR"/>
</dbReference>
<evidence type="ECO:0000256" key="1">
    <source>
        <dbReference type="ARBA" id="ARBA00023015"/>
    </source>
</evidence>
<dbReference type="Gene3D" id="1.10.10.10">
    <property type="entry name" value="Winged helix-like DNA-binding domain superfamily/Winged helix DNA-binding domain"/>
    <property type="match status" value="1"/>
</dbReference>
<keyword evidence="6" id="KW-1185">Reference proteome</keyword>
<accession>A0AA42BTE8</accession>
<evidence type="ECO:0000256" key="2">
    <source>
        <dbReference type="ARBA" id="ARBA00023125"/>
    </source>
</evidence>
<gene>
    <name evidence="5" type="ORF">NK662_12785</name>
</gene>
<dbReference type="InterPro" id="IPR011711">
    <property type="entry name" value="GntR_C"/>
</dbReference>
<dbReference type="Pfam" id="PF07729">
    <property type="entry name" value="FCD"/>
    <property type="match status" value="1"/>
</dbReference>
<dbReference type="AlphaFoldDB" id="A0AA42BTE8"/>
<evidence type="ECO:0000259" key="4">
    <source>
        <dbReference type="PROSITE" id="PS50949"/>
    </source>
</evidence>
<dbReference type="PANTHER" id="PTHR43537">
    <property type="entry name" value="TRANSCRIPTIONAL REGULATOR, GNTR FAMILY"/>
    <property type="match status" value="1"/>
</dbReference>
<dbReference type="PROSITE" id="PS50949">
    <property type="entry name" value="HTH_GNTR"/>
    <property type="match status" value="1"/>
</dbReference>
<dbReference type="SUPFAM" id="SSF46785">
    <property type="entry name" value="Winged helix' DNA-binding domain"/>
    <property type="match status" value="1"/>
</dbReference>
<reference evidence="5" key="1">
    <citation type="submission" date="2022-07" db="EMBL/GenBank/DDBJ databases">
        <authorList>
            <person name="Li W.-J."/>
            <person name="Deng Q.-Q."/>
        </authorList>
    </citation>
    <scope>NUCLEOTIDE SEQUENCE</scope>
    <source>
        <strain evidence="5">SYSU M60031</strain>
    </source>
</reference>
<sequence>MEYSSIQTKKIYEQIFDIIHQRIQEGSLKPGDKLPSSWQLAEQFQVGRSAVREALSALRARGLIEVRQGEGTFVKAPEPAAAAMPLHQMLLMKHQDLMDLLEVRKVLEVGVVRGAALRRTDADLAVMKAWLDEGQQHLGDEKASEWADLQFHMAMAKAAHNNTLLELMNRVLEAVHETRRVALHGERATAEDLVQQHQDIFAAIARQDVQGAEEALLRHLEGVKRVLDHFSKELS</sequence>
<dbReference type="SMART" id="SM00895">
    <property type="entry name" value="FCD"/>
    <property type="match status" value="1"/>
</dbReference>
<keyword evidence="1" id="KW-0805">Transcription regulation</keyword>
<comment type="caution">
    <text evidence="5">The sequence shown here is derived from an EMBL/GenBank/DDBJ whole genome shotgun (WGS) entry which is preliminary data.</text>
</comment>
<evidence type="ECO:0000313" key="6">
    <source>
        <dbReference type="Proteomes" id="UP001156102"/>
    </source>
</evidence>
<dbReference type="SMART" id="SM00345">
    <property type="entry name" value="HTH_GNTR"/>
    <property type="match status" value="1"/>
</dbReference>
<dbReference type="Proteomes" id="UP001156102">
    <property type="component" value="Unassembled WGS sequence"/>
</dbReference>
<proteinExistence type="predicted"/>
<protein>
    <submittedName>
        <fullName evidence="5">FadR family transcriptional regulator</fullName>
    </submittedName>
</protein>
<dbReference type="PANTHER" id="PTHR43537:SF5">
    <property type="entry name" value="UXU OPERON TRANSCRIPTIONAL REGULATOR"/>
    <property type="match status" value="1"/>
</dbReference>
<organism evidence="5 6">
    <name type="scientific">Ectobacillus ponti</name>
    <dbReference type="NCBI Taxonomy" id="2961894"/>
    <lineage>
        <taxon>Bacteria</taxon>
        <taxon>Bacillati</taxon>
        <taxon>Bacillota</taxon>
        <taxon>Bacilli</taxon>
        <taxon>Bacillales</taxon>
        <taxon>Bacillaceae</taxon>
        <taxon>Ectobacillus</taxon>
    </lineage>
</organism>
<evidence type="ECO:0000256" key="3">
    <source>
        <dbReference type="ARBA" id="ARBA00023163"/>
    </source>
</evidence>
<dbReference type="InterPro" id="IPR036390">
    <property type="entry name" value="WH_DNA-bd_sf"/>
</dbReference>
<keyword evidence="3" id="KW-0804">Transcription</keyword>
<dbReference type="CDD" id="cd07377">
    <property type="entry name" value="WHTH_GntR"/>
    <property type="match status" value="1"/>
</dbReference>
<dbReference type="RefSeq" id="WP_254759325.1">
    <property type="nucleotide sequence ID" value="NZ_JANCLT010000006.1"/>
</dbReference>
<keyword evidence="2" id="KW-0238">DNA-binding</keyword>
<dbReference type="EMBL" id="JANCLT010000006">
    <property type="protein sequence ID" value="MCP8969403.1"/>
    <property type="molecule type" value="Genomic_DNA"/>
</dbReference>
<dbReference type="InterPro" id="IPR008920">
    <property type="entry name" value="TF_FadR/GntR_C"/>
</dbReference>
<dbReference type="Gene3D" id="1.20.120.530">
    <property type="entry name" value="GntR ligand-binding domain-like"/>
    <property type="match status" value="1"/>
</dbReference>
<dbReference type="Pfam" id="PF00392">
    <property type="entry name" value="GntR"/>
    <property type="match status" value="1"/>
</dbReference>
<feature type="domain" description="HTH gntR-type" evidence="4">
    <location>
        <begin position="9"/>
        <end position="77"/>
    </location>
</feature>